<keyword evidence="2" id="KW-1185">Reference proteome</keyword>
<accession>A0ACB9FHY9</accession>
<reference evidence="1 2" key="2">
    <citation type="journal article" date="2022" name="Mol. Ecol. Resour.">
        <title>The genomes of chicory, endive, great burdock and yacon provide insights into Asteraceae paleo-polyploidization history and plant inulin production.</title>
        <authorList>
            <person name="Fan W."/>
            <person name="Wang S."/>
            <person name="Wang H."/>
            <person name="Wang A."/>
            <person name="Jiang F."/>
            <person name="Liu H."/>
            <person name="Zhao H."/>
            <person name="Xu D."/>
            <person name="Zhang Y."/>
        </authorList>
    </citation>
    <scope>NUCLEOTIDE SEQUENCE [LARGE SCALE GENOMIC DNA]</scope>
    <source>
        <strain evidence="2">cv. Niubang</strain>
    </source>
</reference>
<comment type="caution">
    <text evidence="1">The sequence shown here is derived from an EMBL/GenBank/DDBJ whole genome shotgun (WGS) entry which is preliminary data.</text>
</comment>
<reference evidence="2" key="1">
    <citation type="journal article" date="2022" name="Mol. Ecol. Resour.">
        <title>The genomes of chicory, endive, great burdock and yacon provide insights into Asteraceae palaeo-polyploidization history and plant inulin production.</title>
        <authorList>
            <person name="Fan W."/>
            <person name="Wang S."/>
            <person name="Wang H."/>
            <person name="Wang A."/>
            <person name="Jiang F."/>
            <person name="Liu H."/>
            <person name="Zhao H."/>
            <person name="Xu D."/>
            <person name="Zhang Y."/>
        </authorList>
    </citation>
    <scope>NUCLEOTIDE SEQUENCE [LARGE SCALE GENOMIC DNA]</scope>
    <source>
        <strain evidence="2">cv. Niubang</strain>
    </source>
</reference>
<dbReference type="Proteomes" id="UP001055879">
    <property type="component" value="Linkage Group LG01"/>
</dbReference>
<name>A0ACB9FHY9_ARCLA</name>
<evidence type="ECO:0000313" key="2">
    <source>
        <dbReference type="Proteomes" id="UP001055879"/>
    </source>
</evidence>
<proteinExistence type="predicted"/>
<dbReference type="EMBL" id="CM042047">
    <property type="protein sequence ID" value="KAI3770461.1"/>
    <property type="molecule type" value="Genomic_DNA"/>
</dbReference>
<evidence type="ECO:0000313" key="1">
    <source>
        <dbReference type="EMBL" id="KAI3770461.1"/>
    </source>
</evidence>
<sequence length="71" mass="8040">MVAILLSVERVVLMLFLLDFPSPHEDEKYRLGYGVAGKGVKLPWYMTKRPNGDDKGIDKDDDCDLEVRAVT</sequence>
<gene>
    <name evidence="1" type="ORF">L6452_01595</name>
</gene>
<organism evidence="1 2">
    <name type="scientific">Arctium lappa</name>
    <name type="common">Greater burdock</name>
    <name type="synonym">Lappa major</name>
    <dbReference type="NCBI Taxonomy" id="4217"/>
    <lineage>
        <taxon>Eukaryota</taxon>
        <taxon>Viridiplantae</taxon>
        <taxon>Streptophyta</taxon>
        <taxon>Embryophyta</taxon>
        <taxon>Tracheophyta</taxon>
        <taxon>Spermatophyta</taxon>
        <taxon>Magnoliopsida</taxon>
        <taxon>eudicotyledons</taxon>
        <taxon>Gunneridae</taxon>
        <taxon>Pentapetalae</taxon>
        <taxon>asterids</taxon>
        <taxon>campanulids</taxon>
        <taxon>Asterales</taxon>
        <taxon>Asteraceae</taxon>
        <taxon>Carduoideae</taxon>
        <taxon>Cardueae</taxon>
        <taxon>Arctiinae</taxon>
        <taxon>Arctium</taxon>
    </lineage>
</organism>
<protein>
    <submittedName>
        <fullName evidence="1">Uncharacterized protein</fullName>
    </submittedName>
</protein>